<dbReference type="InterPro" id="IPR011184">
    <property type="entry name" value="DNA_mismatch_repair_Msh2"/>
</dbReference>
<name>D4LBR5_RUMC1</name>
<dbReference type="STRING" id="213810.RUM_08840"/>
<evidence type="ECO:0000256" key="4">
    <source>
        <dbReference type="ARBA" id="ARBA00022763"/>
    </source>
</evidence>
<dbReference type="Pfam" id="PF05192">
    <property type="entry name" value="MutS_III"/>
    <property type="match status" value="1"/>
</dbReference>
<organism evidence="12 13">
    <name type="scientific">Ruminococcus champanellensis (strain DSM 18848 / JCM 17042 / KCTC 15320 / 18P13)</name>
    <dbReference type="NCBI Taxonomy" id="213810"/>
    <lineage>
        <taxon>Bacteria</taxon>
        <taxon>Bacillati</taxon>
        <taxon>Bacillota</taxon>
        <taxon>Clostridia</taxon>
        <taxon>Eubacteriales</taxon>
        <taxon>Oscillospiraceae</taxon>
        <taxon>Ruminococcus</taxon>
    </lineage>
</organism>
<dbReference type="PROSITE" id="PS00486">
    <property type="entry name" value="DNA_MISMATCH_REPAIR_2"/>
    <property type="match status" value="1"/>
</dbReference>
<dbReference type="NCBIfam" id="NF003810">
    <property type="entry name" value="PRK05399.1"/>
    <property type="match status" value="1"/>
</dbReference>
<dbReference type="InterPro" id="IPR007696">
    <property type="entry name" value="DNA_mismatch_repair_MutS_core"/>
</dbReference>
<dbReference type="PANTHER" id="PTHR11361:SF34">
    <property type="entry name" value="DNA MISMATCH REPAIR PROTEIN MSH1, MITOCHONDRIAL"/>
    <property type="match status" value="1"/>
</dbReference>
<reference evidence="12" key="1">
    <citation type="submission" date="2010-03" db="EMBL/GenBank/DDBJ databases">
        <title>The genome sequence of Ruminococcus sp. 18P13.</title>
        <authorList>
            <consortium name="metaHIT consortium -- http://www.metahit.eu/"/>
            <person name="Pajon A."/>
            <person name="Turner K."/>
            <person name="Parkhill J."/>
            <person name="Bernalier A."/>
        </authorList>
    </citation>
    <scope>NUCLEOTIDE SEQUENCE [LARGE SCALE GENOMIC DNA]</scope>
    <source>
        <strain evidence="12">Type strain: 18P13</strain>
    </source>
</reference>
<keyword evidence="6" id="KW-0238">DNA-binding</keyword>
<evidence type="ECO:0000259" key="11">
    <source>
        <dbReference type="PROSITE" id="PS00486"/>
    </source>
</evidence>
<dbReference type="CDD" id="cd03284">
    <property type="entry name" value="ABC_MutS1"/>
    <property type="match status" value="1"/>
</dbReference>
<dbReference type="InterPro" id="IPR007860">
    <property type="entry name" value="DNA_mmatch_repair_MutS_con_dom"/>
</dbReference>
<dbReference type="GO" id="GO:0030983">
    <property type="term" value="F:mismatched DNA binding"/>
    <property type="evidence" value="ECO:0007669"/>
    <property type="project" value="InterPro"/>
</dbReference>
<dbReference type="Pfam" id="PF05190">
    <property type="entry name" value="MutS_IV"/>
    <property type="match status" value="1"/>
</dbReference>
<dbReference type="HOGENOM" id="CLU_002472_4_0_9"/>
<dbReference type="SUPFAM" id="SSF48334">
    <property type="entry name" value="DNA repair protein MutS, domain III"/>
    <property type="match status" value="1"/>
</dbReference>
<evidence type="ECO:0000256" key="9">
    <source>
        <dbReference type="NCBIfam" id="TIGR01070"/>
    </source>
</evidence>
<dbReference type="Gene3D" id="1.10.1420.10">
    <property type="match status" value="2"/>
</dbReference>
<dbReference type="Gene3D" id="3.30.420.110">
    <property type="entry name" value="MutS, connector domain"/>
    <property type="match status" value="1"/>
</dbReference>
<dbReference type="SMART" id="SM00534">
    <property type="entry name" value="MUTSac"/>
    <property type="match status" value="1"/>
</dbReference>
<protein>
    <recommendedName>
        <fullName evidence="2 9">DNA mismatch repair protein MutS</fullName>
    </recommendedName>
</protein>
<keyword evidence="5" id="KW-0067">ATP-binding</keyword>
<keyword evidence="10" id="KW-0175">Coiled coil</keyword>
<dbReference type="NCBIfam" id="TIGR01070">
    <property type="entry name" value="mutS1"/>
    <property type="match status" value="1"/>
</dbReference>
<dbReference type="InterPro" id="IPR045076">
    <property type="entry name" value="MutS"/>
</dbReference>
<sequence>MHTLEGKQLEGDVINLLSRYTPAELLCNEAFVQLGGCGEFVKNRLHCMLTLRQDSCFDPVQKRQILCTQFSVEDPAVLGLSEDGQDCACACGLFDYIADTQKSLVGRFTDIRIQGQNAAMGLDLTARRNLELTETLRSGERRGSLLWVLDRTGTSMGKRLLKGWLEQPLISPARIMERLDAVEQLCKKSAVQMELSEILRQVYDLERLMTRVMYKTATPRDLKSLSVTALQLPALKAQLELVSDSKLLARLNNHISTLEAVSDLVEKAIVEEPPITVKDGGVIKDGFHPDLDQLRSLMGGGSDLIAQIEQRERESTGIKGLKIGFNRVFGYYLEVTKSYYDLVPAHYIRKQTLANCERFITEELKNAENTILGAKEKALRMEAELFAQVRDFLAGQLAQVQETAVSVAAVDVLCSFAKVAQENNYTKPEIAIDGVIDIKDGRHPVVEQVLQEEVFVPNDVYLDQKGSRMAIITGPNMSGKSTYMRQVALITLMAQIGSFVPARYAKISVVDQIFTRVGASDDLAAGQSTFMVEMSEVSAILKYATKHSLVILDEVGRGTSTFDGVSIARAVAEYIANSRLIGCKTLFATHYHELIALEHSVEGVRNLSIAVKKHGDSIRFLRKIVPGGVDDSYGIDVAKLAGLPPRVVTRAKELLKELESQAPVRQEQLPQDGQISFAVVSRDQIADRLRKTHLDELSDRECRELLEDLVQLAQA</sequence>
<dbReference type="InterPro" id="IPR036678">
    <property type="entry name" value="MutS_con_dom_sf"/>
</dbReference>
<dbReference type="Proteomes" id="UP000007054">
    <property type="component" value="Chromosome"/>
</dbReference>
<evidence type="ECO:0000256" key="6">
    <source>
        <dbReference type="ARBA" id="ARBA00023125"/>
    </source>
</evidence>
<dbReference type="Gene3D" id="3.40.50.300">
    <property type="entry name" value="P-loop containing nucleotide triphosphate hydrolases"/>
    <property type="match status" value="1"/>
</dbReference>
<dbReference type="AlphaFoldDB" id="D4LBR5"/>
<feature type="domain" description="DNA mismatch repair proteins mutS family" evidence="11">
    <location>
        <begin position="548"/>
        <end position="564"/>
    </location>
</feature>
<dbReference type="GO" id="GO:0005524">
    <property type="term" value="F:ATP binding"/>
    <property type="evidence" value="ECO:0007669"/>
    <property type="project" value="UniProtKB-UniRule"/>
</dbReference>
<dbReference type="InterPro" id="IPR036187">
    <property type="entry name" value="DNA_mismatch_repair_MutS_sf"/>
</dbReference>
<dbReference type="GO" id="GO:0140664">
    <property type="term" value="F:ATP-dependent DNA damage sensor activity"/>
    <property type="evidence" value="ECO:0007669"/>
    <property type="project" value="InterPro"/>
</dbReference>
<keyword evidence="4" id="KW-0227">DNA damage</keyword>
<evidence type="ECO:0000256" key="7">
    <source>
        <dbReference type="ARBA" id="ARBA00023204"/>
    </source>
</evidence>
<proteinExistence type="inferred from homology"/>
<dbReference type="EMBL" id="FP929052">
    <property type="protein sequence ID" value="CBL17060.1"/>
    <property type="molecule type" value="Genomic_DNA"/>
</dbReference>
<accession>D4LBR5</accession>
<dbReference type="FunFam" id="3.40.50.300:FF:000870">
    <property type="entry name" value="MutS protein homolog 4"/>
    <property type="match status" value="1"/>
</dbReference>
<keyword evidence="7" id="KW-0234">DNA repair</keyword>
<keyword evidence="3" id="KW-0547">Nucleotide-binding</keyword>
<dbReference type="InterPro" id="IPR027417">
    <property type="entry name" value="P-loop_NTPase"/>
</dbReference>
<feature type="coiled-coil region" evidence="10">
    <location>
        <begin position="357"/>
        <end position="384"/>
    </location>
</feature>
<dbReference type="Pfam" id="PF00488">
    <property type="entry name" value="MutS_V"/>
    <property type="match status" value="1"/>
</dbReference>
<evidence type="ECO:0000256" key="2">
    <source>
        <dbReference type="ARBA" id="ARBA00021982"/>
    </source>
</evidence>
<evidence type="ECO:0000313" key="12">
    <source>
        <dbReference type="EMBL" id="CBL17060.1"/>
    </source>
</evidence>
<evidence type="ECO:0000256" key="8">
    <source>
        <dbReference type="ARBA" id="ARBA00024647"/>
    </source>
</evidence>
<evidence type="ECO:0000256" key="3">
    <source>
        <dbReference type="ARBA" id="ARBA00022741"/>
    </source>
</evidence>
<dbReference type="KEGG" id="rch:RUM_08840"/>
<dbReference type="InterPro" id="IPR005748">
    <property type="entry name" value="DNA_mismatch_repair_MutS"/>
</dbReference>
<reference evidence="12" key="2">
    <citation type="submission" date="2010-03" db="EMBL/GenBank/DDBJ databases">
        <authorList>
            <person name="Pajon A."/>
        </authorList>
    </citation>
    <scope>NUCLEOTIDE SEQUENCE</scope>
    <source>
        <strain evidence="12">Type strain: 18P13</strain>
    </source>
</reference>
<dbReference type="InterPro" id="IPR000432">
    <property type="entry name" value="DNA_mismatch_repair_MutS_C"/>
</dbReference>
<evidence type="ECO:0000256" key="1">
    <source>
        <dbReference type="ARBA" id="ARBA00006271"/>
    </source>
</evidence>
<dbReference type="SUPFAM" id="SSF52540">
    <property type="entry name" value="P-loop containing nucleoside triphosphate hydrolases"/>
    <property type="match status" value="1"/>
</dbReference>
<dbReference type="GO" id="GO:0006298">
    <property type="term" value="P:mismatch repair"/>
    <property type="evidence" value="ECO:0007669"/>
    <property type="project" value="UniProtKB-UniRule"/>
</dbReference>
<dbReference type="PATRIC" id="fig|213810.4.peg.796"/>
<evidence type="ECO:0000256" key="5">
    <source>
        <dbReference type="ARBA" id="ARBA00022840"/>
    </source>
</evidence>
<keyword evidence="13" id="KW-1185">Reference proteome</keyword>
<dbReference type="Pfam" id="PF05188">
    <property type="entry name" value="MutS_II"/>
    <property type="match status" value="1"/>
</dbReference>
<dbReference type="InterPro" id="IPR007861">
    <property type="entry name" value="DNA_mismatch_repair_MutS_clamp"/>
</dbReference>
<evidence type="ECO:0000256" key="10">
    <source>
        <dbReference type="SAM" id="Coils"/>
    </source>
</evidence>
<dbReference type="SMART" id="SM00533">
    <property type="entry name" value="MUTSd"/>
    <property type="match status" value="1"/>
</dbReference>
<comment type="similarity">
    <text evidence="1">Belongs to the DNA mismatch repair MutS family.</text>
</comment>
<dbReference type="GO" id="GO:0005829">
    <property type="term" value="C:cytosol"/>
    <property type="evidence" value="ECO:0007669"/>
    <property type="project" value="TreeGrafter"/>
</dbReference>
<gene>
    <name evidence="12" type="ordered locus">RUM_08840</name>
</gene>
<evidence type="ECO:0000313" key="13">
    <source>
        <dbReference type="Proteomes" id="UP000007054"/>
    </source>
</evidence>
<dbReference type="PANTHER" id="PTHR11361">
    <property type="entry name" value="DNA MISMATCH REPAIR PROTEIN MUTS FAMILY MEMBER"/>
    <property type="match status" value="1"/>
</dbReference>
<dbReference type="SUPFAM" id="SSF53150">
    <property type="entry name" value="DNA repair protein MutS, domain II"/>
    <property type="match status" value="1"/>
</dbReference>
<dbReference type="FunFam" id="1.10.1420.10:FF:000001">
    <property type="entry name" value="DNA mismatch repair protein MutS"/>
    <property type="match status" value="1"/>
</dbReference>
<dbReference type="PIRSF" id="PIRSF005813">
    <property type="entry name" value="MSH2"/>
    <property type="match status" value="1"/>
</dbReference>
<comment type="function">
    <text evidence="8">This protein is involved in the repair of mismatches in DNA. It is possible that it carries out the mismatch recognition step. This protein has a weak ATPase activity.</text>
</comment>